<dbReference type="GeneID" id="38110459"/>
<dbReference type="SUPFAM" id="SSF63829">
    <property type="entry name" value="Calcium-dependent phosphotriesterase"/>
    <property type="match status" value="1"/>
</dbReference>
<dbReference type="AlphaFoldDB" id="A0A3D8T2H7"/>
<evidence type="ECO:0000313" key="2">
    <source>
        <dbReference type="Proteomes" id="UP000256690"/>
    </source>
</evidence>
<dbReference type="RefSeq" id="XP_026607950.1">
    <property type="nucleotide sequence ID" value="XM_026742105.1"/>
</dbReference>
<dbReference type="EMBL" id="PVWQ01000001">
    <property type="protein sequence ID" value="RDW92767.1"/>
    <property type="molecule type" value="Genomic_DNA"/>
</dbReference>
<evidence type="ECO:0000313" key="1">
    <source>
        <dbReference type="EMBL" id="RDW92767.1"/>
    </source>
</evidence>
<proteinExistence type="predicted"/>
<comment type="caution">
    <text evidence="1">The sequence shown here is derived from an EMBL/GenBank/DDBJ whole genome shotgun (WGS) entry which is preliminary data.</text>
</comment>
<sequence>MNRLNNTLLTLSTLPKADPFDVLNYACVCLVLENLHTRDLPCAQQVNQNWRWQVVDWIRTSGVRRHFPDALPEKGDKVDALDRYKRYVNKGASAERWVAGLAVNANGYQLFTEFSTASEGLWAAGEYIGYKQGRNLFGARVGWRGEADSHSTQTSYSVQTLETAFPPGLSNPTTMTVHARGLLYVTRRDGGPTERYRQIVCDLMSGAILWSETITISFNVERTFGSRHSPLAVGRDRVYQRTANRHPEERGIQDTFLWRLEGRGVLVHLSYDENSVDNFNYGYERDCEGEGNGTLYFIDTETGKILQKLTFDWSHDSIQHRSVLAKVSDRRDELAFALVSYDCKPHTSPLTARIQTFDYSYKERQFVERGLEEIDLKRLGVSEQSDAFDCDPFKGIVVAADRAEGCPRIYPLQTTETSDSIKPVNIFLYGDRERPVHPTEENPSTHTNCFRPRFKVSQTKQLC</sequence>
<keyword evidence="2" id="KW-1185">Reference proteome</keyword>
<reference evidence="1 2" key="1">
    <citation type="journal article" date="2018" name="IMA Fungus">
        <title>IMA Genome-F 9: Draft genome sequence of Annulohypoxylon stygium, Aspergillus mulundensis, Berkeleyomyces basicola (syn. Thielaviopsis basicola), Ceratocystis smalleyi, two Cercospora beticola strains, Coleophoma cylindrospora, Fusarium fracticaudum, Phialophora cf. hyalina, and Morchella septimelata.</title>
        <authorList>
            <person name="Wingfield B.D."/>
            <person name="Bills G.F."/>
            <person name="Dong Y."/>
            <person name="Huang W."/>
            <person name="Nel W.J."/>
            <person name="Swalarsk-Parry B.S."/>
            <person name="Vaghefi N."/>
            <person name="Wilken P.M."/>
            <person name="An Z."/>
            <person name="de Beer Z.W."/>
            <person name="De Vos L."/>
            <person name="Chen L."/>
            <person name="Duong T.A."/>
            <person name="Gao Y."/>
            <person name="Hammerbacher A."/>
            <person name="Kikkert J.R."/>
            <person name="Li Y."/>
            <person name="Li H."/>
            <person name="Li K."/>
            <person name="Li Q."/>
            <person name="Liu X."/>
            <person name="Ma X."/>
            <person name="Naidoo K."/>
            <person name="Pethybridge S.J."/>
            <person name="Sun J."/>
            <person name="Steenkamp E.T."/>
            <person name="van der Nest M.A."/>
            <person name="van Wyk S."/>
            <person name="Wingfield M.J."/>
            <person name="Xiong C."/>
            <person name="Yue Q."/>
            <person name="Zhang X."/>
        </authorList>
    </citation>
    <scope>NUCLEOTIDE SEQUENCE [LARGE SCALE GENOMIC DNA]</scope>
    <source>
        <strain evidence="1 2">DSM 5745</strain>
    </source>
</reference>
<organism evidence="1 2">
    <name type="scientific">Aspergillus mulundensis</name>
    <dbReference type="NCBI Taxonomy" id="1810919"/>
    <lineage>
        <taxon>Eukaryota</taxon>
        <taxon>Fungi</taxon>
        <taxon>Dikarya</taxon>
        <taxon>Ascomycota</taxon>
        <taxon>Pezizomycotina</taxon>
        <taxon>Eurotiomycetes</taxon>
        <taxon>Eurotiomycetidae</taxon>
        <taxon>Eurotiales</taxon>
        <taxon>Aspergillaceae</taxon>
        <taxon>Aspergillus</taxon>
        <taxon>Aspergillus subgen. Nidulantes</taxon>
    </lineage>
</organism>
<gene>
    <name evidence="1" type="ORF">DSM5745_00089</name>
</gene>
<protein>
    <submittedName>
        <fullName evidence="1">Uncharacterized protein</fullName>
    </submittedName>
</protein>
<accession>A0A3D8T2H7</accession>
<name>A0A3D8T2H7_9EURO</name>
<dbReference type="Proteomes" id="UP000256690">
    <property type="component" value="Unassembled WGS sequence"/>
</dbReference>